<feature type="domain" description="C2H2-type" evidence="7">
    <location>
        <begin position="329"/>
        <end position="359"/>
    </location>
</feature>
<dbReference type="PANTHER" id="PTHR23235">
    <property type="entry name" value="KRUEPPEL-LIKE TRANSCRIPTION FACTOR"/>
    <property type="match status" value="1"/>
</dbReference>
<feature type="domain" description="C2H2-type" evidence="7">
    <location>
        <begin position="389"/>
        <end position="425"/>
    </location>
</feature>
<dbReference type="SMART" id="SM00355">
    <property type="entry name" value="ZnF_C2H2"/>
    <property type="match status" value="2"/>
</dbReference>
<protein>
    <recommendedName>
        <fullName evidence="7">C2H2-type domain-containing protein</fullName>
    </recommendedName>
</protein>
<feature type="region of interest" description="Disordered" evidence="5">
    <location>
        <begin position="302"/>
        <end position="328"/>
    </location>
</feature>
<evidence type="ECO:0000256" key="5">
    <source>
        <dbReference type="SAM" id="MobiDB-lite"/>
    </source>
</evidence>
<dbReference type="Pfam" id="PF00096">
    <property type="entry name" value="zf-C2H2"/>
    <property type="match status" value="2"/>
</dbReference>
<evidence type="ECO:0000256" key="2">
    <source>
        <dbReference type="ARBA" id="ARBA00022771"/>
    </source>
</evidence>
<sequence>MKYIQLVLCLAWWSLALANTETLPFLPVRGEAPHATAPDGARPLQLGLNVLSVSLAPVTHVAPAENGQQVQLRLHTNNLRPAPHFARLCWSATAPVNIDLRQIDDAVLITVAPDYYSTDEEQTRRYLGDIRLELHVSEVHALPADLWPTLGYVASGQPDLLQYSQDAPAGTTTQPQLPSLQKNPGSLIGQHQSQPLYYPSSTSHLREDHKKLPPIEMAGADSKYIANLFPFAQHPSSQQGASESGSSGQAAQQDNPLFTLANSVPYQSIPGGKAEKEDENSIDWSRKAADIALRIVGTKQGLVDSSNGGLPSPPDKHGAQGSRKQPRTFACPFSGCGKTFSRKMNLNSHIQSTHEHRKPFQCDKCKQFFARHSDRRRHETNQHKNDGGFVCGGVLKNGEEWGCGKSFKRKDGLTAHWRSQKAKKKCLRHITNPSELEMMTMAK</sequence>
<proteinExistence type="predicted"/>
<feature type="signal peptide" evidence="6">
    <location>
        <begin position="1"/>
        <end position="18"/>
    </location>
</feature>
<gene>
    <name evidence="8" type="ORF">KL933_002392</name>
</gene>
<dbReference type="GO" id="GO:0000978">
    <property type="term" value="F:RNA polymerase II cis-regulatory region sequence-specific DNA binding"/>
    <property type="evidence" value="ECO:0007669"/>
    <property type="project" value="TreeGrafter"/>
</dbReference>
<dbReference type="PROSITE" id="PS00028">
    <property type="entry name" value="ZINC_FINGER_C2H2_1"/>
    <property type="match status" value="2"/>
</dbReference>
<feature type="region of interest" description="Disordered" evidence="5">
    <location>
        <begin position="163"/>
        <end position="206"/>
    </location>
</feature>
<name>A0AAN6I0D8_9ASCO</name>
<keyword evidence="2 4" id="KW-0863">Zinc-finger</keyword>
<keyword evidence="3" id="KW-0862">Zinc</keyword>
<dbReference type="AlphaFoldDB" id="A0AAN6I0D8"/>
<feature type="region of interest" description="Disordered" evidence="5">
    <location>
        <begin position="262"/>
        <end position="281"/>
    </location>
</feature>
<dbReference type="GO" id="GO:0008270">
    <property type="term" value="F:zinc ion binding"/>
    <property type="evidence" value="ECO:0007669"/>
    <property type="project" value="UniProtKB-KW"/>
</dbReference>
<evidence type="ECO:0000313" key="8">
    <source>
        <dbReference type="EMBL" id="KAG7727458.1"/>
    </source>
</evidence>
<feature type="compositionally biased region" description="Polar residues" evidence="5">
    <location>
        <begin position="163"/>
        <end position="203"/>
    </location>
</feature>
<dbReference type="Gene3D" id="3.30.160.60">
    <property type="entry name" value="Classic Zinc Finger"/>
    <property type="match status" value="2"/>
</dbReference>
<dbReference type="GO" id="GO:0000981">
    <property type="term" value="F:DNA-binding transcription factor activity, RNA polymerase II-specific"/>
    <property type="evidence" value="ECO:0007669"/>
    <property type="project" value="TreeGrafter"/>
</dbReference>
<evidence type="ECO:0000256" key="4">
    <source>
        <dbReference type="PROSITE-ProRule" id="PRU00042"/>
    </source>
</evidence>
<organism evidence="8 9">
    <name type="scientific">Ogataea haglerorum</name>
    <dbReference type="NCBI Taxonomy" id="1937702"/>
    <lineage>
        <taxon>Eukaryota</taxon>
        <taxon>Fungi</taxon>
        <taxon>Dikarya</taxon>
        <taxon>Ascomycota</taxon>
        <taxon>Saccharomycotina</taxon>
        <taxon>Pichiomycetes</taxon>
        <taxon>Pichiales</taxon>
        <taxon>Pichiaceae</taxon>
        <taxon>Ogataea</taxon>
    </lineage>
</organism>
<keyword evidence="6" id="KW-0732">Signal</keyword>
<dbReference type="InterPro" id="IPR036236">
    <property type="entry name" value="Znf_C2H2_sf"/>
</dbReference>
<evidence type="ECO:0000256" key="1">
    <source>
        <dbReference type="ARBA" id="ARBA00022723"/>
    </source>
</evidence>
<reference evidence="8" key="1">
    <citation type="journal article" date="2021" name="G3 (Bethesda)">
        <title>Genomic diversity, chromosomal rearrangements, and interspecies hybridization in the ogataea polymorpha species complex.</title>
        <authorList>
            <person name="Hanson S.J."/>
            <person name="Cinneide E.O."/>
            <person name="Salzberg L.I."/>
            <person name="Wolfe K.H."/>
            <person name="McGowan J."/>
            <person name="Fitzpatrick D.A."/>
            <person name="Matlin K."/>
        </authorList>
    </citation>
    <scope>NUCLEOTIDE SEQUENCE</scope>
    <source>
        <strain evidence="8">83-405-1</strain>
    </source>
</reference>
<keyword evidence="1" id="KW-0479">Metal-binding</keyword>
<dbReference type="InterPro" id="IPR013087">
    <property type="entry name" value="Znf_C2H2_type"/>
</dbReference>
<dbReference type="PROSITE" id="PS50157">
    <property type="entry name" value="ZINC_FINGER_C2H2_2"/>
    <property type="match status" value="3"/>
</dbReference>
<evidence type="ECO:0000256" key="3">
    <source>
        <dbReference type="ARBA" id="ARBA00022833"/>
    </source>
</evidence>
<feature type="domain" description="C2H2-type" evidence="7">
    <location>
        <begin position="360"/>
        <end position="388"/>
    </location>
</feature>
<dbReference type="Proteomes" id="UP000738402">
    <property type="component" value="Unassembled WGS sequence"/>
</dbReference>
<evidence type="ECO:0000259" key="7">
    <source>
        <dbReference type="PROSITE" id="PS50157"/>
    </source>
</evidence>
<dbReference type="SUPFAM" id="SSF57667">
    <property type="entry name" value="beta-beta-alpha zinc fingers"/>
    <property type="match status" value="1"/>
</dbReference>
<accession>A0AAN6I0D8</accession>
<dbReference type="PANTHER" id="PTHR23235:SF120">
    <property type="entry name" value="KRUPPEL-LIKE FACTOR 15"/>
    <property type="match status" value="1"/>
</dbReference>
<comment type="caution">
    <text evidence="8">The sequence shown here is derived from an EMBL/GenBank/DDBJ whole genome shotgun (WGS) entry which is preliminary data.</text>
</comment>
<feature type="chain" id="PRO_5043008465" description="C2H2-type domain-containing protein" evidence="6">
    <location>
        <begin position="19"/>
        <end position="443"/>
    </location>
</feature>
<dbReference type="EMBL" id="JAHLUH010000006">
    <property type="protein sequence ID" value="KAG7727458.1"/>
    <property type="molecule type" value="Genomic_DNA"/>
</dbReference>
<evidence type="ECO:0000256" key="6">
    <source>
        <dbReference type="SAM" id="SignalP"/>
    </source>
</evidence>
<evidence type="ECO:0000313" key="9">
    <source>
        <dbReference type="Proteomes" id="UP000738402"/>
    </source>
</evidence>